<dbReference type="GO" id="GO:0005634">
    <property type="term" value="C:nucleus"/>
    <property type="evidence" value="ECO:0007669"/>
    <property type="project" value="TreeGrafter"/>
</dbReference>
<dbReference type="CDD" id="cd14014">
    <property type="entry name" value="STKc_PknB_like"/>
    <property type="match status" value="1"/>
</dbReference>
<dbReference type="GO" id="GO:0004674">
    <property type="term" value="F:protein serine/threonine kinase activity"/>
    <property type="evidence" value="ECO:0007669"/>
    <property type="project" value="UniProtKB-KW"/>
</dbReference>
<dbReference type="SUPFAM" id="SSF56112">
    <property type="entry name" value="Protein kinase-like (PK-like)"/>
    <property type="match status" value="1"/>
</dbReference>
<dbReference type="InterPro" id="IPR027417">
    <property type="entry name" value="P-loop_NTPase"/>
</dbReference>
<keyword evidence="1" id="KW-0723">Serine/threonine-protein kinase</keyword>
<evidence type="ECO:0000259" key="6">
    <source>
        <dbReference type="PROSITE" id="PS50011"/>
    </source>
</evidence>
<dbReference type="Gene3D" id="3.30.200.20">
    <property type="entry name" value="Phosphorylase Kinase, domain 1"/>
    <property type="match status" value="1"/>
</dbReference>
<dbReference type="Pfam" id="PF00069">
    <property type="entry name" value="Pkinase"/>
    <property type="match status" value="2"/>
</dbReference>
<keyword evidence="3" id="KW-0547">Nucleotide-binding</keyword>
<dbReference type="EMBL" id="GDID01005392">
    <property type="protein sequence ID" value="JAP91214.1"/>
    <property type="molecule type" value="Transcribed_RNA"/>
</dbReference>
<keyword evidence="2" id="KW-0808">Transferase</keyword>
<evidence type="ECO:0000256" key="4">
    <source>
        <dbReference type="ARBA" id="ARBA00022777"/>
    </source>
</evidence>
<dbReference type="GO" id="GO:0005524">
    <property type="term" value="F:ATP binding"/>
    <property type="evidence" value="ECO:0007669"/>
    <property type="project" value="UniProtKB-KW"/>
</dbReference>
<accession>A0A146K5Q2</accession>
<keyword evidence="4 7" id="KW-0418">Kinase</keyword>
<gene>
    <name evidence="7" type="ORF">TPC1_17239</name>
</gene>
<evidence type="ECO:0000256" key="5">
    <source>
        <dbReference type="ARBA" id="ARBA00022840"/>
    </source>
</evidence>
<dbReference type="PROSITE" id="PS50011">
    <property type="entry name" value="PROTEIN_KINASE_DOM"/>
    <property type="match status" value="1"/>
</dbReference>
<feature type="domain" description="Protein kinase" evidence="6">
    <location>
        <begin position="11"/>
        <end position="332"/>
    </location>
</feature>
<sequence>LVPNQIILTDYKIIELLYKGFSCVYKAEQIKQRKIVCIKQYQHIDMYDQKTISQIEKEANIQNSLDSENIVKLIDFVREPKQIFLIEEFVDGFNLEALFEQIYGLNPYESVQPKQLYEFMKNRKEENPLYVYQSYVRNLFKPTYKNLQQDVSILLKRFNRTVHPITLENLIDTIFTQLLKTTSELHSHGILHRDLKLSNLLFTSDLELKLIDFGSARDDAMGSTITGTRGFMAPELTLSESNTQLNYNSKVDMYSLGCCLYFLFHGHSPQITKRNLLFELLQAESNLFLPIHKNVPDKYVYLLEHLLSKNPALRPGCDQAIQLLQTLNNPFKVAVSGAYQVGKSFLLKSLSGELEDRSLYYFSFQDNVFLLFDTQETENLTESLNPVLYKNADLCVLVFKDYETQQQTQRFQRLVAGQNPNCRFLTVYNKFGTDAILKADFTFTSNQNELKQLISQKIQQKVEQTAEKKKVIKRESIQILVDKQNSIVKDKIVVKENHHKQKMGKGCCE</sequence>
<dbReference type="SMART" id="SM00220">
    <property type="entry name" value="S_TKc"/>
    <property type="match status" value="1"/>
</dbReference>
<evidence type="ECO:0000256" key="1">
    <source>
        <dbReference type="ARBA" id="ARBA00022527"/>
    </source>
</evidence>
<dbReference type="PANTHER" id="PTHR24345:SF91">
    <property type="entry name" value="SERINE_THREONINE-PROTEIN KINASE PLK4"/>
    <property type="match status" value="1"/>
</dbReference>
<dbReference type="PROSITE" id="PS00108">
    <property type="entry name" value="PROTEIN_KINASE_ST"/>
    <property type="match status" value="1"/>
</dbReference>
<dbReference type="InterPro" id="IPR000719">
    <property type="entry name" value="Prot_kinase_dom"/>
</dbReference>
<protein>
    <submittedName>
        <fullName evidence="7">Serine/threonine-protein kinase PLK4</fullName>
    </submittedName>
</protein>
<evidence type="ECO:0000256" key="2">
    <source>
        <dbReference type="ARBA" id="ARBA00022679"/>
    </source>
</evidence>
<dbReference type="PANTHER" id="PTHR24345">
    <property type="entry name" value="SERINE/THREONINE-PROTEIN KINASE PLK"/>
    <property type="match status" value="1"/>
</dbReference>
<reference evidence="7" key="1">
    <citation type="submission" date="2015-07" db="EMBL/GenBank/DDBJ databases">
        <title>Adaptation to a free-living lifestyle via gene acquisitions in the diplomonad Trepomonas sp. PC1.</title>
        <authorList>
            <person name="Xu F."/>
            <person name="Jerlstrom-Hultqvist J."/>
            <person name="Kolisko M."/>
            <person name="Simpson A.G.B."/>
            <person name="Roger A.J."/>
            <person name="Svard S.G."/>
            <person name="Andersson J.O."/>
        </authorList>
    </citation>
    <scope>NUCLEOTIDE SEQUENCE</scope>
    <source>
        <strain evidence="7">PC1</strain>
    </source>
</reference>
<dbReference type="SUPFAM" id="SSF52540">
    <property type="entry name" value="P-loop containing nucleoside triphosphate hydrolases"/>
    <property type="match status" value="1"/>
</dbReference>
<dbReference type="Gene3D" id="1.10.510.10">
    <property type="entry name" value="Transferase(Phosphotransferase) domain 1"/>
    <property type="match status" value="1"/>
</dbReference>
<proteinExistence type="predicted"/>
<dbReference type="InterPro" id="IPR008271">
    <property type="entry name" value="Ser/Thr_kinase_AS"/>
</dbReference>
<dbReference type="InterPro" id="IPR011009">
    <property type="entry name" value="Kinase-like_dom_sf"/>
</dbReference>
<organism evidence="7">
    <name type="scientific">Trepomonas sp. PC1</name>
    <dbReference type="NCBI Taxonomy" id="1076344"/>
    <lineage>
        <taxon>Eukaryota</taxon>
        <taxon>Metamonada</taxon>
        <taxon>Diplomonadida</taxon>
        <taxon>Hexamitidae</taxon>
        <taxon>Hexamitinae</taxon>
        <taxon>Trepomonas</taxon>
    </lineage>
</organism>
<name>A0A146K5Q2_9EUKA</name>
<evidence type="ECO:0000313" key="7">
    <source>
        <dbReference type="EMBL" id="JAP91214.1"/>
    </source>
</evidence>
<dbReference type="AlphaFoldDB" id="A0A146K5Q2"/>
<feature type="non-terminal residue" evidence="7">
    <location>
        <position position="1"/>
    </location>
</feature>
<evidence type="ECO:0000256" key="3">
    <source>
        <dbReference type="ARBA" id="ARBA00022741"/>
    </source>
</evidence>
<keyword evidence="5" id="KW-0067">ATP-binding</keyword>
<dbReference type="Gene3D" id="3.40.50.300">
    <property type="entry name" value="P-loop containing nucleotide triphosphate hydrolases"/>
    <property type="match status" value="1"/>
</dbReference>